<name>N6ZRV6_9RHOO</name>
<dbReference type="SMART" id="SM00471">
    <property type="entry name" value="HDc"/>
    <property type="match status" value="1"/>
</dbReference>
<gene>
    <name evidence="2" type="ORF">C667_10930</name>
</gene>
<dbReference type="OrthoDB" id="9763857at2"/>
<proteinExistence type="predicted"/>
<dbReference type="Proteomes" id="UP000013047">
    <property type="component" value="Unassembled WGS sequence"/>
</dbReference>
<sequence length="259" mass="28149">MNPDRPTPTPPAPAHNDLDQRQLVRLLQDFHQLRRQREQAYEALARAHHVTLSKLALAAEYKDGDTGIHIVRIGALSAYLARLLGKPEAWCRDIELAAPMHDIGKIGIPDSILKKPGGLTAQEREIMQTHPLIGAQILGNTDVPVLAMAAEIALGHHERWDGTGYPRGLAGDAIPESARIVAVIDFIDALTMDRCYRKALSDAETLTMVQATRGSHFDPAIVDAAVAAFPRLAALRDAINRGEAGTQHPARPQAGDLPH</sequence>
<dbReference type="GO" id="GO:0008081">
    <property type="term" value="F:phosphoric diester hydrolase activity"/>
    <property type="evidence" value="ECO:0007669"/>
    <property type="project" value="UniProtKB-ARBA"/>
</dbReference>
<keyword evidence="2" id="KW-0378">Hydrolase</keyword>
<dbReference type="CDD" id="cd00077">
    <property type="entry name" value="HDc"/>
    <property type="match status" value="1"/>
</dbReference>
<dbReference type="SUPFAM" id="SSF109604">
    <property type="entry name" value="HD-domain/PDEase-like"/>
    <property type="match status" value="1"/>
</dbReference>
<dbReference type="Pfam" id="PF13487">
    <property type="entry name" value="HD_5"/>
    <property type="match status" value="1"/>
</dbReference>
<evidence type="ECO:0000259" key="1">
    <source>
        <dbReference type="PROSITE" id="PS51832"/>
    </source>
</evidence>
<dbReference type="EMBL" id="AMXF01000067">
    <property type="protein sequence ID" value="ENO97053.1"/>
    <property type="molecule type" value="Genomic_DNA"/>
</dbReference>
<dbReference type="InterPro" id="IPR003607">
    <property type="entry name" value="HD/PDEase_dom"/>
</dbReference>
<keyword evidence="3" id="KW-1185">Reference proteome</keyword>
<dbReference type="InterPro" id="IPR037522">
    <property type="entry name" value="HD_GYP_dom"/>
</dbReference>
<dbReference type="PROSITE" id="PS51832">
    <property type="entry name" value="HD_GYP"/>
    <property type="match status" value="1"/>
</dbReference>
<dbReference type="Gene3D" id="1.10.3210.10">
    <property type="entry name" value="Hypothetical protein af1432"/>
    <property type="match status" value="1"/>
</dbReference>
<dbReference type="InterPro" id="IPR052020">
    <property type="entry name" value="Cyclic_di-GMP/3'3'-cGAMP_PDE"/>
</dbReference>
<evidence type="ECO:0000313" key="3">
    <source>
        <dbReference type="Proteomes" id="UP000013047"/>
    </source>
</evidence>
<comment type="caution">
    <text evidence="2">The sequence shown here is derived from an EMBL/GenBank/DDBJ whole genome shotgun (WGS) entry which is preliminary data.</text>
</comment>
<reference evidence="2 3" key="1">
    <citation type="submission" date="2012-09" db="EMBL/GenBank/DDBJ databases">
        <title>Draft Genome Sequences of 6 Strains from Genus Thauera.</title>
        <authorList>
            <person name="Liu B."/>
            <person name="Shapleigh J.P."/>
            <person name="Frostegard A.H."/>
        </authorList>
    </citation>
    <scope>NUCLEOTIDE SEQUENCE [LARGE SCALE GENOMIC DNA]</scope>
    <source>
        <strain evidence="2 3">B4P</strain>
    </source>
</reference>
<dbReference type="PANTHER" id="PTHR45228:SF5">
    <property type="entry name" value="CYCLIC DI-GMP PHOSPHODIESTERASE VC_1348-RELATED"/>
    <property type="match status" value="1"/>
</dbReference>
<protein>
    <submittedName>
        <fullName evidence="2">Metal-dependent phosphohydrolase</fullName>
    </submittedName>
</protein>
<dbReference type="RefSeq" id="WP_004362940.1">
    <property type="nucleotide sequence ID" value="NZ_AMXF01000067.1"/>
</dbReference>
<accession>N6ZRV6</accession>
<feature type="domain" description="HD-GYP" evidence="1">
    <location>
        <begin position="44"/>
        <end position="241"/>
    </location>
</feature>
<dbReference type="AlphaFoldDB" id="N6ZRV6"/>
<evidence type="ECO:0000313" key="2">
    <source>
        <dbReference type="EMBL" id="ENO97053.1"/>
    </source>
</evidence>
<organism evidence="2 3">
    <name type="scientific">Thauera phenylacetica B4P</name>
    <dbReference type="NCBI Taxonomy" id="1234382"/>
    <lineage>
        <taxon>Bacteria</taxon>
        <taxon>Pseudomonadati</taxon>
        <taxon>Pseudomonadota</taxon>
        <taxon>Betaproteobacteria</taxon>
        <taxon>Rhodocyclales</taxon>
        <taxon>Zoogloeaceae</taxon>
        <taxon>Thauera</taxon>
    </lineage>
</organism>
<dbReference type="PANTHER" id="PTHR45228">
    <property type="entry name" value="CYCLIC DI-GMP PHOSPHODIESTERASE TM_0186-RELATED"/>
    <property type="match status" value="1"/>
</dbReference>